<accession>A0A9P6VUX0</accession>
<evidence type="ECO:0000256" key="1">
    <source>
        <dbReference type="SAM" id="MobiDB-lite"/>
    </source>
</evidence>
<comment type="caution">
    <text evidence="2">The sequence shown here is derived from an EMBL/GenBank/DDBJ whole genome shotgun (WGS) entry which is preliminary data.</text>
</comment>
<proteinExistence type="predicted"/>
<dbReference type="AlphaFoldDB" id="A0A9P6VUX0"/>
<gene>
    <name evidence="2" type="ORF">C6P46_001386</name>
</gene>
<feature type="region of interest" description="Disordered" evidence="1">
    <location>
        <begin position="84"/>
        <end position="125"/>
    </location>
</feature>
<feature type="region of interest" description="Disordered" evidence="1">
    <location>
        <begin position="1"/>
        <end position="33"/>
    </location>
</feature>
<feature type="compositionally biased region" description="Basic and acidic residues" evidence="1">
    <location>
        <begin position="86"/>
        <end position="101"/>
    </location>
</feature>
<keyword evidence="3" id="KW-1185">Reference proteome</keyword>
<evidence type="ECO:0000313" key="3">
    <source>
        <dbReference type="Proteomes" id="UP000777482"/>
    </source>
</evidence>
<evidence type="ECO:0000313" key="2">
    <source>
        <dbReference type="EMBL" id="KAG0654829.1"/>
    </source>
</evidence>
<dbReference type="Proteomes" id="UP000777482">
    <property type="component" value="Unassembled WGS sequence"/>
</dbReference>
<dbReference type="EMBL" id="PUHQ01000137">
    <property type="protein sequence ID" value="KAG0654829.1"/>
    <property type="molecule type" value="Genomic_DNA"/>
</dbReference>
<feature type="non-terminal residue" evidence="2">
    <location>
        <position position="247"/>
    </location>
</feature>
<protein>
    <recommendedName>
        <fullName evidence="4">Myb-like domain-containing protein</fullName>
    </recommendedName>
</protein>
<name>A0A9P6VUX0_RHOMI</name>
<reference evidence="2 3" key="1">
    <citation type="submission" date="2020-11" db="EMBL/GenBank/DDBJ databases">
        <title>Kefir isolates.</title>
        <authorList>
            <person name="Marcisauskas S."/>
            <person name="Kim Y."/>
            <person name="Blasche S."/>
        </authorList>
    </citation>
    <scope>NUCLEOTIDE SEQUENCE [LARGE SCALE GENOMIC DNA]</scope>
    <source>
        <strain evidence="2 3">KR</strain>
    </source>
</reference>
<evidence type="ECO:0008006" key="4">
    <source>
        <dbReference type="Google" id="ProtNLM"/>
    </source>
</evidence>
<sequence>GGEEAAEGGGAGEKREAGKIEIVQPKKQPGARQMWTLAEDKALSALMEDKELDMDDRADAMAAQGFVQRSGHALGQRWSKIKRRKLTPEQEKKIEAKERKAAAKKAKKNSEKEKKVAAKERDAAKDKAKKNSALYLMYTGPANGNKDATSPFTLEEEGALVAIHNNVVEKASQSPYGKPDYDWDKIEVAMAEMAAETGKGSPRSKEVLQREMARLVGRKVELGRAQERLKQVEKKAEDKDLMKKLGI</sequence>
<organism evidence="2 3">
    <name type="scientific">Rhodotorula mucilaginosa</name>
    <name type="common">Yeast</name>
    <name type="synonym">Rhodotorula rubra</name>
    <dbReference type="NCBI Taxonomy" id="5537"/>
    <lineage>
        <taxon>Eukaryota</taxon>
        <taxon>Fungi</taxon>
        <taxon>Dikarya</taxon>
        <taxon>Basidiomycota</taxon>
        <taxon>Pucciniomycotina</taxon>
        <taxon>Microbotryomycetes</taxon>
        <taxon>Sporidiobolales</taxon>
        <taxon>Sporidiobolaceae</taxon>
        <taxon>Rhodotorula</taxon>
    </lineage>
</organism>
<feature type="compositionally biased region" description="Basic and acidic residues" evidence="1">
    <location>
        <begin position="108"/>
        <end position="125"/>
    </location>
</feature>